<dbReference type="VEuPathDB" id="FungiDB:An11g05080"/>
<organism evidence="1">
    <name type="scientific">Aspergillus niger</name>
    <dbReference type="NCBI Taxonomy" id="5061"/>
    <lineage>
        <taxon>Eukaryota</taxon>
        <taxon>Fungi</taxon>
        <taxon>Dikarya</taxon>
        <taxon>Ascomycota</taxon>
        <taxon>Pezizomycotina</taxon>
        <taxon>Eurotiomycetes</taxon>
        <taxon>Eurotiomycetidae</taxon>
        <taxon>Eurotiales</taxon>
        <taxon>Aspergillaceae</taxon>
        <taxon>Aspergillus</taxon>
        <taxon>Aspergillus subgen. Circumdati</taxon>
    </lineage>
</organism>
<accession>A0AAJ8E3C6</accession>
<name>A0AAJ8E3C6_ASPNG</name>
<reference evidence="1" key="2">
    <citation type="submission" date="2025-08" db="UniProtKB">
        <authorList>
            <consortium name="RefSeq"/>
        </authorList>
    </citation>
    <scope>IDENTIFICATION</scope>
</reference>
<dbReference type="KEGG" id="ang:An11g05080"/>
<evidence type="ECO:0000313" key="1">
    <source>
        <dbReference type="RefSeq" id="XP_059605497.1"/>
    </source>
</evidence>
<dbReference type="GeneID" id="84592286"/>
<sequence>MGRIMIWTQLTSRKSEIDADSEADLTKRSKPHSVLFEGYRGILNDIVADATPASKRSRRRAANPGRSQYRKLFRKIARHALTMARDDADTVKDVLTTVGK</sequence>
<protein>
    <submittedName>
        <fullName evidence="1">Uncharacterized protein</fullName>
    </submittedName>
</protein>
<proteinExistence type="predicted"/>
<dbReference type="RefSeq" id="XP_059605497.1">
    <property type="nucleotide sequence ID" value="XM_059750253.1"/>
</dbReference>
<gene>
    <name evidence="1" type="ORF">An11g05080</name>
</gene>
<reference evidence="1" key="1">
    <citation type="submission" date="2025-02" db="EMBL/GenBank/DDBJ databases">
        <authorList>
            <consortium name="NCBI Genome Project"/>
        </authorList>
    </citation>
    <scope>NUCLEOTIDE SEQUENCE</scope>
</reference>
<dbReference type="AlphaFoldDB" id="A0AAJ8E3C6"/>